<proteinExistence type="predicted"/>
<accession>A0A1C3XI79</accession>
<organism evidence="1 2">
    <name type="scientific">Bradyrhizobium yuanmingense</name>
    <dbReference type="NCBI Taxonomy" id="108015"/>
    <lineage>
        <taxon>Bacteria</taxon>
        <taxon>Pseudomonadati</taxon>
        <taxon>Pseudomonadota</taxon>
        <taxon>Alphaproteobacteria</taxon>
        <taxon>Hyphomicrobiales</taxon>
        <taxon>Nitrobacteraceae</taxon>
        <taxon>Bradyrhizobium</taxon>
    </lineage>
</organism>
<dbReference type="Proteomes" id="UP000183174">
    <property type="component" value="Unassembled WGS sequence"/>
</dbReference>
<protein>
    <submittedName>
        <fullName evidence="1">Uncharacterized protein</fullName>
    </submittedName>
</protein>
<name>A0A1C3XI79_9BRAD</name>
<dbReference type="RefSeq" id="WP_141697740.1">
    <property type="nucleotide sequence ID" value="NZ_FMAE01000021.1"/>
</dbReference>
<evidence type="ECO:0000313" key="1">
    <source>
        <dbReference type="EMBL" id="SCB51664.1"/>
    </source>
</evidence>
<reference evidence="1 2" key="1">
    <citation type="submission" date="2016-08" db="EMBL/GenBank/DDBJ databases">
        <authorList>
            <person name="Seilhamer J.J."/>
        </authorList>
    </citation>
    <scope>NUCLEOTIDE SEQUENCE [LARGE SCALE GENOMIC DNA]</scope>
    <source>
        <strain evidence="1 2">CCBAU 10071</strain>
    </source>
</reference>
<evidence type="ECO:0000313" key="2">
    <source>
        <dbReference type="Proteomes" id="UP000183174"/>
    </source>
</evidence>
<dbReference type="EMBL" id="FMAE01000021">
    <property type="protein sequence ID" value="SCB51664.1"/>
    <property type="molecule type" value="Genomic_DNA"/>
</dbReference>
<gene>
    <name evidence="1" type="ORF">GA0061099_10215</name>
</gene>
<dbReference type="AlphaFoldDB" id="A0A1C3XI79"/>
<sequence length="121" mass="12244">MALPENRPLSEAAVSAYLADISTASSTFVVAPFRGTIKRAYSAIHAAITSADAVWTMEINGTAVTGVSVTVANSGSAAGDVDSAIPTGANYVNEGDVIEFISDGASSTTAPATFTAVIERD</sequence>